<evidence type="ECO:0000313" key="2">
    <source>
        <dbReference type="EMBL" id="EEP60914.1"/>
    </source>
</evidence>
<name>C4FJ37_9AQUI</name>
<dbReference type="RefSeq" id="WP_007546236.1">
    <property type="nucleotide sequence ID" value="NZ_ABZS01000041.1"/>
</dbReference>
<sequence length="200" mass="22580">MKAFNIFLVLSLATISFAQEIGIAKTSVENLPEGYGEVFTQFLSQNLESSEAVQKGKDYLFTIYPSISWEGKAYNICFKTYKVNSLYSSQCITVNYAEDIYDRLKTLSNSEFFRLKNLKQQQVSVKVKLDKPVNYDKVKITSLRGDSLTRYVSVVKNGKSDLDLGNASLNLNIVVLPEEGAEKLFKSLLENKKVESLVLE</sequence>
<dbReference type="EMBL" id="ABZS01000041">
    <property type="protein sequence ID" value="EEP60914.1"/>
    <property type="molecule type" value="Genomic_DNA"/>
</dbReference>
<gene>
    <name evidence="2" type="ORF">SULYE_0579</name>
</gene>
<evidence type="ECO:0000256" key="1">
    <source>
        <dbReference type="SAM" id="SignalP"/>
    </source>
</evidence>
<feature type="signal peptide" evidence="1">
    <location>
        <begin position="1"/>
        <end position="18"/>
    </location>
</feature>
<dbReference type="Proteomes" id="UP000005540">
    <property type="component" value="Unassembled WGS sequence"/>
</dbReference>
<keyword evidence="3" id="KW-1185">Reference proteome</keyword>
<dbReference type="OrthoDB" id="12783at2"/>
<proteinExistence type="predicted"/>
<accession>C4FJ37</accession>
<protein>
    <recommendedName>
        <fullName evidence="4">Outer membrane lipoprotein carrier protein LolA</fullName>
    </recommendedName>
</protein>
<feature type="chain" id="PRO_5002936038" description="Outer membrane lipoprotein carrier protein LolA" evidence="1">
    <location>
        <begin position="19"/>
        <end position="200"/>
    </location>
</feature>
<evidence type="ECO:0008006" key="4">
    <source>
        <dbReference type="Google" id="ProtNLM"/>
    </source>
</evidence>
<organism evidence="2 3">
    <name type="scientific">Sulfurihydrogenibium yellowstonense SS-5</name>
    <dbReference type="NCBI Taxonomy" id="432331"/>
    <lineage>
        <taxon>Bacteria</taxon>
        <taxon>Pseudomonadati</taxon>
        <taxon>Aquificota</taxon>
        <taxon>Aquificia</taxon>
        <taxon>Aquificales</taxon>
        <taxon>Hydrogenothermaceae</taxon>
        <taxon>Sulfurihydrogenibium</taxon>
    </lineage>
</organism>
<comment type="caution">
    <text evidence="2">The sequence shown here is derived from an EMBL/GenBank/DDBJ whole genome shotgun (WGS) entry which is preliminary data.</text>
</comment>
<dbReference type="AlphaFoldDB" id="C4FJ37"/>
<evidence type="ECO:0000313" key="3">
    <source>
        <dbReference type="Proteomes" id="UP000005540"/>
    </source>
</evidence>
<reference evidence="2 3" key="1">
    <citation type="submission" date="2009-04" db="EMBL/GenBank/DDBJ databases">
        <authorList>
            <person name="Reysenbach A.-L."/>
            <person name="Heidelberg J.F."/>
            <person name="Nelson W.C."/>
        </authorList>
    </citation>
    <scope>NUCLEOTIDE SEQUENCE [LARGE SCALE GENOMIC DNA]</scope>
    <source>
        <strain evidence="2 3">SS-5</strain>
    </source>
</reference>
<keyword evidence="1" id="KW-0732">Signal</keyword>